<comment type="catalytic activity">
    <reaction evidence="9 13">
        <text>L-tyrosyl-[protein] + ATP = O-phospho-L-tyrosyl-[protein] + ADP + H(+)</text>
        <dbReference type="Rhea" id="RHEA:10596"/>
        <dbReference type="Rhea" id="RHEA-COMP:10136"/>
        <dbReference type="Rhea" id="RHEA-COMP:20101"/>
        <dbReference type="ChEBI" id="CHEBI:15378"/>
        <dbReference type="ChEBI" id="CHEBI:30616"/>
        <dbReference type="ChEBI" id="CHEBI:46858"/>
        <dbReference type="ChEBI" id="CHEBI:61978"/>
        <dbReference type="ChEBI" id="CHEBI:456216"/>
        <dbReference type="EC" id="2.7.10.2"/>
    </reaction>
</comment>
<evidence type="ECO:0000256" key="2">
    <source>
        <dbReference type="ARBA" id="ARBA00022553"/>
    </source>
</evidence>
<dbReference type="PROSITE" id="PS50001">
    <property type="entry name" value="SH2"/>
    <property type="match status" value="2"/>
</dbReference>
<gene>
    <name evidence="18" type="ORF">RDWZM_008242</name>
</gene>
<dbReference type="EMBL" id="JAPWDV010000003">
    <property type="protein sequence ID" value="KAJ6217085.1"/>
    <property type="molecule type" value="Genomic_DNA"/>
</dbReference>
<dbReference type="InterPro" id="IPR017441">
    <property type="entry name" value="Protein_kinase_ATP_BS"/>
</dbReference>
<evidence type="ECO:0000259" key="15">
    <source>
        <dbReference type="PROSITE" id="PS50001"/>
    </source>
</evidence>
<dbReference type="PRINTS" id="PR00401">
    <property type="entry name" value="SH2DOMAIN"/>
</dbReference>
<dbReference type="AlphaFoldDB" id="A0A9Q0M455"/>
<dbReference type="Proteomes" id="UP001142055">
    <property type="component" value="Chromosome 3"/>
</dbReference>
<evidence type="ECO:0000256" key="3">
    <source>
        <dbReference type="ARBA" id="ARBA00022679"/>
    </source>
</evidence>
<dbReference type="GO" id="GO:0048468">
    <property type="term" value="P:cell development"/>
    <property type="evidence" value="ECO:0007669"/>
    <property type="project" value="UniProtKB-ARBA"/>
</dbReference>
<keyword evidence="7 10" id="KW-0727">SH2 domain</keyword>
<keyword evidence="8 13" id="KW-0829">Tyrosine-protein kinase</keyword>
<dbReference type="Pfam" id="PF07714">
    <property type="entry name" value="PK_Tyr_Ser-Thr"/>
    <property type="match status" value="2"/>
</dbReference>
<comment type="caution">
    <text evidence="18">The sequence shown here is derived from an EMBL/GenBank/DDBJ whole genome shotgun (WGS) entry which is preliminary data.</text>
</comment>
<dbReference type="GO" id="GO:0002009">
    <property type="term" value="P:morphogenesis of an epithelium"/>
    <property type="evidence" value="ECO:0007669"/>
    <property type="project" value="UniProtKB-ARBA"/>
</dbReference>
<dbReference type="OMA" id="GICFNDN"/>
<dbReference type="PROSITE" id="PS00107">
    <property type="entry name" value="PROTEIN_KINASE_ATP"/>
    <property type="match status" value="1"/>
</dbReference>
<feature type="domain" description="SH2" evidence="15">
    <location>
        <begin position="93"/>
        <end position="187"/>
    </location>
</feature>
<keyword evidence="2" id="KW-0597">Phosphoprotein</keyword>
<protein>
    <recommendedName>
        <fullName evidence="13">Tyrosine-protein kinase</fullName>
        <ecNumber evidence="13">2.7.10.2</ecNumber>
    </recommendedName>
</protein>
<feature type="binding site" evidence="12">
    <location>
        <position position="786"/>
    </location>
    <ligand>
        <name>ATP</name>
        <dbReference type="ChEBI" id="CHEBI:30616"/>
    </ligand>
</feature>
<evidence type="ECO:0000256" key="4">
    <source>
        <dbReference type="ARBA" id="ARBA00022741"/>
    </source>
</evidence>
<dbReference type="Gene3D" id="3.30.505.10">
    <property type="entry name" value="SH2 domain"/>
    <property type="match status" value="2"/>
</dbReference>
<dbReference type="FunFam" id="1.10.510.10:FF:000554">
    <property type="entry name" value="Predicted protein"/>
    <property type="match status" value="1"/>
</dbReference>
<feature type="compositionally biased region" description="Polar residues" evidence="14">
    <location>
        <begin position="525"/>
        <end position="549"/>
    </location>
</feature>
<keyword evidence="1 11" id="KW-0728">SH3 domain</keyword>
<dbReference type="GO" id="GO:0004715">
    <property type="term" value="F:non-membrane spanning protein tyrosine kinase activity"/>
    <property type="evidence" value="ECO:0007669"/>
    <property type="project" value="UniProtKB-EC"/>
</dbReference>
<evidence type="ECO:0000256" key="5">
    <source>
        <dbReference type="ARBA" id="ARBA00022777"/>
    </source>
</evidence>
<dbReference type="PROSITE" id="PS50011">
    <property type="entry name" value="PROTEIN_KINASE_DOM"/>
    <property type="match status" value="2"/>
</dbReference>
<evidence type="ECO:0000256" key="8">
    <source>
        <dbReference type="ARBA" id="ARBA00023137"/>
    </source>
</evidence>
<feature type="compositionally biased region" description="Low complexity" evidence="14">
    <location>
        <begin position="550"/>
        <end position="563"/>
    </location>
</feature>
<dbReference type="GO" id="GO:0007435">
    <property type="term" value="P:salivary gland morphogenesis"/>
    <property type="evidence" value="ECO:0007669"/>
    <property type="project" value="UniProtKB-ARBA"/>
</dbReference>
<dbReference type="InterPro" id="IPR036028">
    <property type="entry name" value="SH3-like_dom_sf"/>
</dbReference>
<dbReference type="InterPro" id="IPR008266">
    <property type="entry name" value="Tyr_kinase_AS"/>
</dbReference>
<dbReference type="GO" id="GO:0030036">
    <property type="term" value="P:actin cytoskeleton organization"/>
    <property type="evidence" value="ECO:0007669"/>
    <property type="project" value="UniProtKB-ARBA"/>
</dbReference>
<keyword evidence="3 13" id="KW-0808">Transferase</keyword>
<dbReference type="FunFam" id="3.30.200.20:FF:000053">
    <property type="entry name" value="Tyrosine-protein kinase"/>
    <property type="match status" value="1"/>
</dbReference>
<dbReference type="InterPro" id="IPR011009">
    <property type="entry name" value="Kinase-like_dom_sf"/>
</dbReference>
<dbReference type="InterPro" id="IPR050198">
    <property type="entry name" value="Non-receptor_tyrosine_kinases"/>
</dbReference>
<dbReference type="Pfam" id="PF00017">
    <property type="entry name" value="SH2"/>
    <property type="match status" value="2"/>
</dbReference>
<evidence type="ECO:0000313" key="18">
    <source>
        <dbReference type="EMBL" id="KAJ6217085.1"/>
    </source>
</evidence>
<evidence type="ECO:0000256" key="14">
    <source>
        <dbReference type="SAM" id="MobiDB-lite"/>
    </source>
</evidence>
<dbReference type="InterPro" id="IPR020635">
    <property type="entry name" value="Tyr_kinase_cat_dom"/>
</dbReference>
<dbReference type="InterPro" id="IPR001452">
    <property type="entry name" value="SH3_domain"/>
</dbReference>
<dbReference type="SUPFAM" id="SSF56112">
    <property type="entry name" value="Protein kinase-like (PK-like)"/>
    <property type="match status" value="2"/>
</dbReference>
<evidence type="ECO:0000313" key="19">
    <source>
        <dbReference type="Proteomes" id="UP001142055"/>
    </source>
</evidence>
<dbReference type="PROSITE" id="PS00109">
    <property type="entry name" value="PROTEIN_KINASE_TYR"/>
    <property type="match status" value="1"/>
</dbReference>
<evidence type="ECO:0000256" key="7">
    <source>
        <dbReference type="ARBA" id="ARBA00022999"/>
    </source>
</evidence>
<name>A0A9Q0M455_BLOTA</name>
<dbReference type="PRINTS" id="PR00452">
    <property type="entry name" value="SH3DOMAIN"/>
</dbReference>
<dbReference type="Gene3D" id="1.10.510.10">
    <property type="entry name" value="Transferase(Phosphotransferase) domain 1"/>
    <property type="match status" value="2"/>
</dbReference>
<feature type="region of interest" description="Disordered" evidence="14">
    <location>
        <begin position="498"/>
        <end position="564"/>
    </location>
</feature>
<proteinExistence type="inferred from homology"/>
<evidence type="ECO:0000256" key="6">
    <source>
        <dbReference type="ARBA" id="ARBA00022840"/>
    </source>
</evidence>
<dbReference type="GO" id="GO:0005524">
    <property type="term" value="F:ATP binding"/>
    <property type="evidence" value="ECO:0007669"/>
    <property type="project" value="UniProtKB-UniRule"/>
</dbReference>
<dbReference type="Pfam" id="PF00018">
    <property type="entry name" value="SH3_1"/>
    <property type="match status" value="1"/>
</dbReference>
<evidence type="ECO:0000256" key="13">
    <source>
        <dbReference type="RuleBase" id="RU362096"/>
    </source>
</evidence>
<dbReference type="InterPro" id="IPR036860">
    <property type="entry name" value="SH2_dom_sf"/>
</dbReference>
<evidence type="ECO:0000256" key="12">
    <source>
        <dbReference type="PROSITE-ProRule" id="PRU10141"/>
    </source>
</evidence>
<dbReference type="FunFam" id="1.10.510.10:FF:000399">
    <property type="entry name" value="Tyrosine-protein kinase"/>
    <property type="match status" value="1"/>
</dbReference>
<dbReference type="PROSITE" id="PS50002">
    <property type="entry name" value="SH3"/>
    <property type="match status" value="1"/>
</dbReference>
<feature type="compositionally biased region" description="Low complexity" evidence="14">
    <location>
        <begin position="584"/>
        <end position="602"/>
    </location>
</feature>
<feature type="domain" description="SH3" evidence="16">
    <location>
        <begin position="27"/>
        <end position="89"/>
    </location>
</feature>
<feature type="domain" description="Protein kinase" evidence="17">
    <location>
        <begin position="218"/>
        <end position="472"/>
    </location>
</feature>
<feature type="domain" description="SH2" evidence="15">
    <location>
        <begin position="636"/>
        <end position="737"/>
    </location>
</feature>
<dbReference type="PRINTS" id="PR00109">
    <property type="entry name" value="TYRKINASE"/>
</dbReference>
<dbReference type="EC" id="2.7.10.2" evidence="13"/>
<dbReference type="SMART" id="SM00219">
    <property type="entry name" value="TyrKc"/>
    <property type="match status" value="2"/>
</dbReference>
<sequence>MAENKEAIAIKLDENYVHWKVRIKTYLGSRIVIALYSYKANDKNELSFKKGDKLIVIGDHLPGWSMACKLRSPQLCGYIPLNYTVPDLTDKVWYCGDASKKEIERLLLNGPIERGTFLIRRNIHQPDQYVLAIRDLDQIRHYPIWIKDNGDLYLSTEKTFNVFDDLIEYYSNNDTLELNYQQLSRPCQQSQKTLNRNFRSISANDEQPFEIKYKNLQFEEELIWQSNDQCKIFKGTFRKGKTKILVSIKTLEPGVKTTSAFFHEAKIFQRLPHENILKLFGVCNATRPLIVTEFMCYGSLLNYLRDNEEAQELCLRILVHMASQVCAAMSFLEEKKVIHRSLMARHCLVGTKYTVKISDFSLARALETEIYISRDQRESFPTKWTAPEALNQKIFSIKSDVWSFGVLLYEIITKGLVPYVGLPMKNVLKQVEDGYRMLKPDDCPDPIYQIMLECWNKEPNKRPTFKYLYCYFDNFAAAYEPIDSIHFHPLNHPKKPLPIIPQTSINHGPNGVVSNSSKEIDGERSNSIVSSNQSQLSNDNYTNGNNKTASGGSSQPSSQNESSIKLKKKKFLGTWGKKSKFARSPSVASSTTSNSSETQQQTPRPPLPTPPSTNQANNQKVVIALYGYEGRDEGEWFFSKISRRVAERFLLEGDYPRGTFLIRNSEQESKALFENYSLSIRDFDNLKLDHVKHYKIQTKPNGDFYITSRRSFVKLQDLIEHYSTSANGLCHRLTKPCPKASIGQIRPRTGDEIDRRDLKFIRELGSGNFGKVFFGLYRGQTKVAIKTLKPGSMTPTAFLQEAAIMRRYRHDKLVPLYGVCSRGMPLLIITEFMSKGALLNYLRDNPESQTLTIIDLIDMASQIASGMSFLERVKLVHRDLAARNCLVGENRVVKVADFGLARIIEEDYYVAQVGAKFPIKWTAPEAASKGKFTSKSDVWSFGILLYELITKGQVPYPGMSNRDVLEQVDRGYRMPKPKSVECPNSIYQIMLQCWDRDPDKRPTFEYLYSYFDDFFVSTEPRYRDAEDFHSPSSTNSSIIENHYDKMVK</sequence>
<dbReference type="SUPFAM" id="SSF55550">
    <property type="entry name" value="SH2 domain"/>
    <property type="match status" value="2"/>
</dbReference>
<organism evidence="18 19">
    <name type="scientific">Blomia tropicalis</name>
    <name type="common">Mite</name>
    <dbReference type="NCBI Taxonomy" id="40697"/>
    <lineage>
        <taxon>Eukaryota</taxon>
        <taxon>Metazoa</taxon>
        <taxon>Ecdysozoa</taxon>
        <taxon>Arthropoda</taxon>
        <taxon>Chelicerata</taxon>
        <taxon>Arachnida</taxon>
        <taxon>Acari</taxon>
        <taxon>Acariformes</taxon>
        <taxon>Sarcoptiformes</taxon>
        <taxon>Astigmata</taxon>
        <taxon>Glycyphagoidea</taxon>
        <taxon>Echimyopodidae</taxon>
        <taxon>Blomia</taxon>
    </lineage>
</organism>
<dbReference type="InterPro" id="IPR001245">
    <property type="entry name" value="Ser-Thr/Tyr_kinase_cat_dom"/>
</dbReference>
<dbReference type="SMART" id="SM00252">
    <property type="entry name" value="SH2"/>
    <property type="match status" value="2"/>
</dbReference>
<feature type="region of interest" description="Disordered" evidence="14">
    <location>
        <begin position="582"/>
        <end position="618"/>
    </location>
</feature>
<keyword evidence="5 13" id="KW-0418">Kinase</keyword>
<accession>A0A9Q0M455</accession>
<dbReference type="CDD" id="cd05034">
    <property type="entry name" value="PTKc_Src_like"/>
    <property type="match status" value="1"/>
</dbReference>
<dbReference type="SUPFAM" id="SSF50044">
    <property type="entry name" value="SH3-domain"/>
    <property type="match status" value="1"/>
</dbReference>
<dbReference type="PANTHER" id="PTHR24418">
    <property type="entry name" value="TYROSINE-PROTEIN KINASE"/>
    <property type="match status" value="1"/>
</dbReference>
<dbReference type="InterPro" id="IPR000980">
    <property type="entry name" value="SH2"/>
</dbReference>
<feature type="domain" description="Protein kinase" evidence="17">
    <location>
        <begin position="758"/>
        <end position="1015"/>
    </location>
</feature>
<evidence type="ECO:0000259" key="17">
    <source>
        <dbReference type="PROSITE" id="PS50011"/>
    </source>
</evidence>
<evidence type="ECO:0000256" key="9">
    <source>
        <dbReference type="ARBA" id="ARBA00051245"/>
    </source>
</evidence>
<evidence type="ECO:0000256" key="11">
    <source>
        <dbReference type="PROSITE-ProRule" id="PRU00192"/>
    </source>
</evidence>
<dbReference type="InterPro" id="IPR000719">
    <property type="entry name" value="Prot_kinase_dom"/>
</dbReference>
<keyword evidence="6 12" id="KW-0067">ATP-binding</keyword>
<evidence type="ECO:0000256" key="1">
    <source>
        <dbReference type="ARBA" id="ARBA00022443"/>
    </source>
</evidence>
<comment type="similarity">
    <text evidence="13">Belongs to the protein kinase superfamily. Tyr protein kinase family.</text>
</comment>
<evidence type="ECO:0000256" key="10">
    <source>
        <dbReference type="PROSITE-ProRule" id="PRU00191"/>
    </source>
</evidence>
<keyword evidence="4 12" id="KW-0547">Nucleotide-binding</keyword>
<feature type="compositionally biased region" description="Polar residues" evidence="14">
    <location>
        <begin position="501"/>
        <end position="517"/>
    </location>
</feature>
<dbReference type="SMART" id="SM00326">
    <property type="entry name" value="SH3"/>
    <property type="match status" value="1"/>
</dbReference>
<reference evidence="18" key="1">
    <citation type="submission" date="2022-12" db="EMBL/GenBank/DDBJ databases">
        <title>Genome assemblies of Blomia tropicalis.</title>
        <authorList>
            <person name="Cui Y."/>
        </authorList>
    </citation>
    <scope>NUCLEOTIDE SEQUENCE</scope>
    <source>
        <tissue evidence="18">Adult mites</tissue>
    </source>
</reference>
<keyword evidence="19" id="KW-1185">Reference proteome</keyword>
<dbReference type="Gene3D" id="2.30.30.40">
    <property type="entry name" value="SH3 Domains"/>
    <property type="match status" value="1"/>
</dbReference>
<evidence type="ECO:0000259" key="16">
    <source>
        <dbReference type="PROSITE" id="PS50002"/>
    </source>
</evidence>